<sequence length="224" mass="25462">MNLRLLVLMLLISLNLNSFAQADSLKLGDKYWEDQLYMSISYDIMRSQPQGAETSGFSYSISVGYIKDIPLTKQGDFSAGIGLGYGYNSFNHDLQLIDESTIQLGSDISTNKLRLHNIEFPIQLRWRTSDAVTYSFWRVYAGVKLNYNLSNKFSYQLNSNNQTIEFSNVPIFNKFQSGLELSAGYGAFNFYMYYGLSPVYKNATINGETVSSKITKFGLIFYLL</sequence>
<protein>
    <submittedName>
        <fullName evidence="3">Outer membrane protein with beta-barrel domain</fullName>
    </submittedName>
</protein>
<proteinExistence type="predicted"/>
<comment type="caution">
    <text evidence="3">The sequence shown here is derived from an EMBL/GenBank/DDBJ whole genome shotgun (WGS) entry which is preliminary data.</text>
</comment>
<dbReference type="EMBL" id="CAXIXY010000005">
    <property type="protein sequence ID" value="CAL2089909.1"/>
    <property type="molecule type" value="Genomic_DNA"/>
</dbReference>
<dbReference type="Proteomes" id="UP001497416">
    <property type="component" value="Unassembled WGS sequence"/>
</dbReference>
<dbReference type="Pfam" id="PF13568">
    <property type="entry name" value="OMP_b-brl_2"/>
    <property type="match status" value="1"/>
</dbReference>
<feature type="chain" id="PRO_5047394517" evidence="1">
    <location>
        <begin position="21"/>
        <end position="224"/>
    </location>
</feature>
<keyword evidence="4" id="KW-1185">Reference proteome</keyword>
<keyword evidence="1" id="KW-0732">Signal</keyword>
<dbReference type="InterPro" id="IPR025665">
    <property type="entry name" value="Beta-barrel_OMP_2"/>
</dbReference>
<evidence type="ECO:0000313" key="4">
    <source>
        <dbReference type="Proteomes" id="UP001497416"/>
    </source>
</evidence>
<feature type="signal peptide" evidence="1">
    <location>
        <begin position="1"/>
        <end position="20"/>
    </location>
</feature>
<gene>
    <name evidence="3" type="ORF">T190607A01A_30416</name>
</gene>
<organism evidence="3 4">
    <name type="scientific">Tenacibaculum platacis</name>
    <dbReference type="NCBI Taxonomy" id="3137852"/>
    <lineage>
        <taxon>Bacteria</taxon>
        <taxon>Pseudomonadati</taxon>
        <taxon>Bacteroidota</taxon>
        <taxon>Flavobacteriia</taxon>
        <taxon>Flavobacteriales</taxon>
        <taxon>Flavobacteriaceae</taxon>
        <taxon>Tenacibaculum</taxon>
    </lineage>
</organism>
<dbReference type="RefSeq" id="WP_348712835.1">
    <property type="nucleotide sequence ID" value="NZ_CAXIXY010000005.1"/>
</dbReference>
<evidence type="ECO:0000259" key="2">
    <source>
        <dbReference type="Pfam" id="PF13568"/>
    </source>
</evidence>
<reference evidence="3 4" key="1">
    <citation type="submission" date="2024-05" db="EMBL/GenBank/DDBJ databases">
        <authorList>
            <person name="Duchaud E."/>
        </authorList>
    </citation>
    <scope>NUCLEOTIDE SEQUENCE [LARGE SCALE GENOMIC DNA]</scope>
    <source>
        <strain evidence="3">Ena-SAMPLE-TAB-13-05-2024-13:56:06:370-140302</strain>
    </source>
</reference>
<evidence type="ECO:0000256" key="1">
    <source>
        <dbReference type="SAM" id="SignalP"/>
    </source>
</evidence>
<evidence type="ECO:0000313" key="3">
    <source>
        <dbReference type="EMBL" id="CAL2089909.1"/>
    </source>
</evidence>
<name>A0ABM9P3C4_9FLAO</name>
<accession>A0ABM9P3C4</accession>
<feature type="domain" description="Outer membrane protein beta-barrel" evidence="2">
    <location>
        <begin position="19"/>
        <end position="199"/>
    </location>
</feature>